<dbReference type="EMBL" id="BPVZ01000005">
    <property type="protein sequence ID" value="GKU91258.1"/>
    <property type="molecule type" value="Genomic_DNA"/>
</dbReference>
<evidence type="ECO:0000256" key="4">
    <source>
        <dbReference type="RuleBase" id="RU003718"/>
    </source>
</evidence>
<evidence type="ECO:0000313" key="6">
    <source>
        <dbReference type="EMBL" id="GKU91258.1"/>
    </source>
</evidence>
<dbReference type="GO" id="GO:0008194">
    <property type="term" value="F:UDP-glycosyltransferase activity"/>
    <property type="evidence" value="ECO:0007669"/>
    <property type="project" value="InterPro"/>
</dbReference>
<accession>A0AAV5HZX1</accession>
<reference evidence="6 7" key="1">
    <citation type="journal article" date="2021" name="Commun. Biol.">
        <title>The genome of Shorea leprosula (Dipterocarpaceae) highlights the ecological relevance of drought in aseasonal tropical rainforests.</title>
        <authorList>
            <person name="Ng K.K.S."/>
            <person name="Kobayashi M.J."/>
            <person name="Fawcett J.A."/>
            <person name="Hatakeyama M."/>
            <person name="Paape T."/>
            <person name="Ng C.H."/>
            <person name="Ang C.C."/>
            <person name="Tnah L.H."/>
            <person name="Lee C.T."/>
            <person name="Nishiyama T."/>
            <person name="Sese J."/>
            <person name="O'Brien M.J."/>
            <person name="Copetti D."/>
            <person name="Mohd Noor M.I."/>
            <person name="Ong R.C."/>
            <person name="Putra M."/>
            <person name="Sireger I.Z."/>
            <person name="Indrioko S."/>
            <person name="Kosugi Y."/>
            <person name="Izuno A."/>
            <person name="Isagi Y."/>
            <person name="Lee S.L."/>
            <person name="Shimizu K.K."/>
        </authorList>
    </citation>
    <scope>NUCLEOTIDE SEQUENCE [LARGE SCALE GENOMIC DNA]</scope>
    <source>
        <strain evidence="6">214</strain>
    </source>
</reference>
<dbReference type="InterPro" id="IPR002213">
    <property type="entry name" value="UDP_glucos_trans"/>
</dbReference>
<sequence>MEQKPHIAIVTTPGMGLFIPIVEFGKQLVHLHGFHVTCIIPNIPGPLTDTMKSALPPSVDQVFLPPVSLPQDTGADTGTLICLSITLSLPLIHKVLKTLAESSRLVGLLGDVFSILAMDVAKELNIVPYMFFSSTMELSLYLHQPELGEMFPFPEVIQLPGCVPIPERDLIIRDRSSQLYKWFLENSKRVRLVKGIVVNAFLDLHPAALLALQQEGSRNPPIYPIGPLVQDSSPLPPVPGNEEQQDCLRWLDDQPRGSVLFVSFGSGGTLSEVQTNELALGLEMSGHKFLWVVRSPNDESASAAYLGGGQGPPKHPSQFLPQGFVERTKGRGVLVPFWAPQPQILKHGSTGGFLTHCGWNSIMESIVNGVPLIAFPLFAEQNMNALMLTEDVKIAVRPRANEDGLVGREEVAKIVKTLMEGDEGKRTRERIKELKEAAAKAVGEGGSSRKAFSQLALDMIHQSK</sequence>
<comment type="similarity">
    <text evidence="1 4">Belongs to the UDP-glycosyltransferase family.</text>
</comment>
<evidence type="ECO:0000256" key="1">
    <source>
        <dbReference type="ARBA" id="ARBA00009995"/>
    </source>
</evidence>
<evidence type="ECO:0000256" key="2">
    <source>
        <dbReference type="ARBA" id="ARBA00022676"/>
    </source>
</evidence>
<gene>
    <name evidence="6" type="ORF">SLEP1_g5158</name>
</gene>
<dbReference type="CDD" id="cd03784">
    <property type="entry name" value="GT1_Gtf-like"/>
    <property type="match status" value="1"/>
</dbReference>
<dbReference type="PANTHER" id="PTHR48045">
    <property type="entry name" value="UDP-GLYCOSYLTRANSFERASE 72B1"/>
    <property type="match status" value="1"/>
</dbReference>
<organism evidence="6 7">
    <name type="scientific">Rubroshorea leprosula</name>
    <dbReference type="NCBI Taxonomy" id="152421"/>
    <lineage>
        <taxon>Eukaryota</taxon>
        <taxon>Viridiplantae</taxon>
        <taxon>Streptophyta</taxon>
        <taxon>Embryophyta</taxon>
        <taxon>Tracheophyta</taxon>
        <taxon>Spermatophyta</taxon>
        <taxon>Magnoliopsida</taxon>
        <taxon>eudicotyledons</taxon>
        <taxon>Gunneridae</taxon>
        <taxon>Pentapetalae</taxon>
        <taxon>rosids</taxon>
        <taxon>malvids</taxon>
        <taxon>Malvales</taxon>
        <taxon>Dipterocarpaceae</taxon>
        <taxon>Rubroshorea</taxon>
    </lineage>
</organism>
<dbReference type="Proteomes" id="UP001054252">
    <property type="component" value="Unassembled WGS sequence"/>
</dbReference>
<dbReference type="Gene3D" id="3.40.50.2000">
    <property type="entry name" value="Glycogen Phosphorylase B"/>
    <property type="match status" value="2"/>
</dbReference>
<dbReference type="InterPro" id="IPR035595">
    <property type="entry name" value="UDP_glycos_trans_CS"/>
</dbReference>
<dbReference type="FunFam" id="3.40.50.2000:FF:000051">
    <property type="entry name" value="Glycosyltransferase"/>
    <property type="match status" value="1"/>
</dbReference>
<dbReference type="EC" id="2.4.1.-" evidence="5"/>
<protein>
    <recommendedName>
        <fullName evidence="5">Glycosyltransferase</fullName>
        <ecNumber evidence="5">2.4.1.-</ecNumber>
    </recommendedName>
</protein>
<evidence type="ECO:0000313" key="7">
    <source>
        <dbReference type="Proteomes" id="UP001054252"/>
    </source>
</evidence>
<dbReference type="Pfam" id="PF00201">
    <property type="entry name" value="UDPGT"/>
    <property type="match status" value="1"/>
</dbReference>
<keyword evidence="2 4" id="KW-0328">Glycosyltransferase</keyword>
<dbReference type="PROSITE" id="PS00375">
    <property type="entry name" value="UDPGT"/>
    <property type="match status" value="1"/>
</dbReference>
<keyword evidence="7" id="KW-1185">Reference proteome</keyword>
<name>A0AAV5HZX1_9ROSI</name>
<comment type="caution">
    <text evidence="6">The sequence shown here is derived from an EMBL/GenBank/DDBJ whole genome shotgun (WGS) entry which is preliminary data.</text>
</comment>
<dbReference type="AlphaFoldDB" id="A0AAV5HZX1"/>
<evidence type="ECO:0000256" key="3">
    <source>
        <dbReference type="ARBA" id="ARBA00022679"/>
    </source>
</evidence>
<proteinExistence type="inferred from homology"/>
<dbReference type="SUPFAM" id="SSF53756">
    <property type="entry name" value="UDP-Glycosyltransferase/glycogen phosphorylase"/>
    <property type="match status" value="1"/>
</dbReference>
<keyword evidence="3 4" id="KW-0808">Transferase</keyword>
<dbReference type="PANTHER" id="PTHR48045:SF11">
    <property type="entry name" value="UDP-GLYCOSYLTRANSFERASE 72B1"/>
    <property type="match status" value="1"/>
</dbReference>
<evidence type="ECO:0000256" key="5">
    <source>
        <dbReference type="RuleBase" id="RU362057"/>
    </source>
</evidence>